<organism evidence="1 2">
    <name type="scientific">Zalaria obscura</name>
    <dbReference type="NCBI Taxonomy" id="2024903"/>
    <lineage>
        <taxon>Eukaryota</taxon>
        <taxon>Fungi</taxon>
        <taxon>Dikarya</taxon>
        <taxon>Ascomycota</taxon>
        <taxon>Pezizomycotina</taxon>
        <taxon>Dothideomycetes</taxon>
        <taxon>Dothideomycetidae</taxon>
        <taxon>Dothideales</taxon>
        <taxon>Zalariaceae</taxon>
        <taxon>Zalaria</taxon>
    </lineage>
</organism>
<evidence type="ECO:0000313" key="1">
    <source>
        <dbReference type="EMBL" id="KAK8222021.1"/>
    </source>
</evidence>
<gene>
    <name evidence="1" type="ORF">M8818_000189</name>
</gene>
<comment type="caution">
    <text evidence="1">The sequence shown here is derived from an EMBL/GenBank/DDBJ whole genome shotgun (WGS) entry which is preliminary data.</text>
</comment>
<reference evidence="1" key="1">
    <citation type="submission" date="2024-02" db="EMBL/GenBank/DDBJ databases">
        <title>Metagenome Assembled Genome of Zalaria obscura JY119.</title>
        <authorList>
            <person name="Vighnesh L."/>
            <person name="Jagadeeshwari U."/>
            <person name="Venkata Ramana C."/>
            <person name="Sasikala C."/>
        </authorList>
    </citation>
    <scope>NUCLEOTIDE SEQUENCE</scope>
    <source>
        <strain evidence="1">JY119</strain>
    </source>
</reference>
<evidence type="ECO:0000313" key="2">
    <source>
        <dbReference type="Proteomes" id="UP001320706"/>
    </source>
</evidence>
<dbReference type="Proteomes" id="UP001320706">
    <property type="component" value="Unassembled WGS sequence"/>
</dbReference>
<name>A0ACC3SNW2_9PEZI</name>
<protein>
    <submittedName>
        <fullName evidence="1">Uncharacterized protein</fullName>
    </submittedName>
</protein>
<dbReference type="EMBL" id="JAMKPW020000001">
    <property type="protein sequence ID" value="KAK8222021.1"/>
    <property type="molecule type" value="Genomic_DNA"/>
</dbReference>
<proteinExistence type="predicted"/>
<sequence length="145" mass="15945">MTLLDQSSSLPKIDEIARAQVLDLVEISQPVTPDGYYITPDHPLLSLASLQTYSDLYFSRFNAAYPLIHQATFEASQCETLLLTSILLLGATYCEKDAHQLARTPRALGASNHPLGGMFWQVQSGAEAARYEPSLSRPADQPHQA</sequence>
<accession>A0ACC3SNW2</accession>
<keyword evidence="2" id="KW-1185">Reference proteome</keyword>